<dbReference type="Proteomes" id="UP001517247">
    <property type="component" value="Unassembled WGS sequence"/>
</dbReference>
<dbReference type="InterPro" id="IPR026455">
    <property type="entry name" value="GRASP_w_spasm"/>
</dbReference>
<dbReference type="RefSeq" id="WP_138721746.1">
    <property type="nucleotide sequence ID" value="NZ_SSHJ02000001.1"/>
</dbReference>
<organism evidence="1 2">
    <name type="scientific">Pedobacter ureilyticus</name>
    <dbReference type="NCBI Taxonomy" id="1393051"/>
    <lineage>
        <taxon>Bacteria</taxon>
        <taxon>Pseudomonadati</taxon>
        <taxon>Bacteroidota</taxon>
        <taxon>Sphingobacteriia</taxon>
        <taxon>Sphingobacteriales</taxon>
        <taxon>Sphingobacteriaceae</taxon>
        <taxon>Pedobacter</taxon>
    </lineage>
</organism>
<dbReference type="PANTHER" id="PTHR21621">
    <property type="entry name" value="RIBOSOMAL PROTEIN S6 MODIFICATION PROTEIN"/>
    <property type="match status" value="1"/>
</dbReference>
<evidence type="ECO:0000313" key="2">
    <source>
        <dbReference type="Proteomes" id="UP001517247"/>
    </source>
</evidence>
<dbReference type="NCBIfam" id="TIGR04192">
    <property type="entry name" value="GRASP_w_spasm"/>
    <property type="match status" value="1"/>
</dbReference>
<dbReference type="SUPFAM" id="SSF56059">
    <property type="entry name" value="Glutathione synthetase ATP-binding domain-like"/>
    <property type="match status" value="1"/>
</dbReference>
<proteinExistence type="predicted"/>
<comment type="caution">
    <text evidence="1">The sequence shown here is derived from an EMBL/GenBank/DDBJ whole genome shotgun (WGS) entry which is preliminary data.</text>
</comment>
<evidence type="ECO:0000313" key="1">
    <source>
        <dbReference type="EMBL" id="MFN0254605.1"/>
    </source>
</evidence>
<sequence>MILIISKNKEVTTDEVIKWLLVMDKKFIRVNEDEVFEIKVASKRIYLESHRNRFFLDEITSVWYRRGGLKFKQTSYKNPAIQTHMRETQHWLEDYVLKTLEAKKHINKQSNSHVNKLMVLEKAMQAGLDVPQYYLANNTADVALGETIVKPITGTPILNAIDGKANAMMYTTVIDEPEEQEFFPSFFQEKVEKDFEIRSFYLNGKTSSIAIISQNDEQTKTDYRKYNIQKPNRNIRYNLPKEVEEKIDLLMCSLDLNCGSIDFIKSGNKFYFLEINTIGQFLGLSEACNFSFDREIAAYL</sequence>
<reference evidence="1 2" key="1">
    <citation type="submission" date="2024-12" db="EMBL/GenBank/DDBJ databases">
        <authorList>
            <person name="Hu S."/>
        </authorList>
    </citation>
    <scope>NUCLEOTIDE SEQUENCE [LARGE SCALE GENOMIC DNA]</scope>
    <source>
        <strain evidence="1 2">THG-T11</strain>
    </source>
</reference>
<gene>
    <name evidence="1" type="primary">gwsG</name>
    <name evidence="1" type="ORF">E6A44_003430</name>
</gene>
<dbReference type="Gene3D" id="3.30.470.20">
    <property type="entry name" value="ATP-grasp fold, B domain"/>
    <property type="match status" value="1"/>
</dbReference>
<dbReference type="PANTHER" id="PTHR21621:SF0">
    <property type="entry name" value="BETA-CITRYLGLUTAMATE SYNTHASE B-RELATED"/>
    <property type="match status" value="1"/>
</dbReference>
<name>A0ABW9J355_9SPHI</name>
<protein>
    <submittedName>
        <fullName evidence="1">Grasp-with-spasm system ATP-grasp peptide maturase</fullName>
    </submittedName>
</protein>
<keyword evidence="2" id="KW-1185">Reference proteome</keyword>
<dbReference type="EMBL" id="SSHJ02000001">
    <property type="protein sequence ID" value="MFN0254605.1"/>
    <property type="molecule type" value="Genomic_DNA"/>
</dbReference>
<accession>A0ABW9J355</accession>